<dbReference type="Pfam" id="PF01597">
    <property type="entry name" value="GCV_H"/>
    <property type="match status" value="1"/>
</dbReference>
<dbReference type="EMBL" id="JALBUT010000001">
    <property type="protein sequence ID" value="MDX8414823.1"/>
    <property type="molecule type" value="Genomic_DNA"/>
</dbReference>
<feature type="domain" description="Lipoyl-binding" evidence="4">
    <location>
        <begin position="18"/>
        <end position="100"/>
    </location>
</feature>
<evidence type="ECO:0000256" key="1">
    <source>
        <dbReference type="ARBA" id="ARBA00009249"/>
    </source>
</evidence>
<dbReference type="InterPro" id="IPR002930">
    <property type="entry name" value="GCV_H"/>
</dbReference>
<dbReference type="Gene3D" id="2.40.50.100">
    <property type="match status" value="1"/>
</dbReference>
<dbReference type="InterPro" id="IPR011053">
    <property type="entry name" value="Single_hybrid_motif"/>
</dbReference>
<name>A0ABU4WGF1_9BACT</name>
<dbReference type="InterPro" id="IPR033753">
    <property type="entry name" value="GCV_H/Fam206"/>
</dbReference>
<evidence type="ECO:0000259" key="4">
    <source>
        <dbReference type="PROSITE" id="PS50968"/>
    </source>
</evidence>
<dbReference type="NCBIfam" id="TIGR00527">
    <property type="entry name" value="gcvH"/>
    <property type="match status" value="1"/>
</dbReference>
<accession>A0ABU4WGF1</accession>
<dbReference type="Proteomes" id="UP001275932">
    <property type="component" value="Unassembled WGS sequence"/>
</dbReference>
<evidence type="ECO:0000313" key="6">
    <source>
        <dbReference type="Proteomes" id="UP001275932"/>
    </source>
</evidence>
<dbReference type="HAMAP" id="MF_00272">
    <property type="entry name" value="GcvH"/>
    <property type="match status" value="1"/>
</dbReference>
<dbReference type="RefSeq" id="WP_370396269.1">
    <property type="nucleotide sequence ID" value="NZ_JALBUT010000001.1"/>
</dbReference>
<dbReference type="PROSITE" id="PS50968">
    <property type="entry name" value="BIOTINYL_LIPOYL"/>
    <property type="match status" value="1"/>
</dbReference>
<keyword evidence="2 3" id="KW-0450">Lipoyl</keyword>
<comment type="caution">
    <text evidence="3">Lacks conserved residue(s) required for the propagation of feature annotation.</text>
</comment>
<organism evidence="5 6">
    <name type="scientific">Intestinicryptomonas porci</name>
    <dbReference type="NCBI Taxonomy" id="2926320"/>
    <lineage>
        <taxon>Bacteria</taxon>
        <taxon>Pseudomonadati</taxon>
        <taxon>Verrucomicrobiota</taxon>
        <taxon>Opitutia</taxon>
        <taxon>Opitutales</taxon>
        <taxon>Intestinicryptomonaceae</taxon>
        <taxon>Intestinicryptomonas</taxon>
    </lineage>
</organism>
<protein>
    <recommendedName>
        <fullName evidence="3">Glycine cleavage system H protein</fullName>
    </recommendedName>
</protein>
<dbReference type="CDD" id="cd06848">
    <property type="entry name" value="GCS_H"/>
    <property type="match status" value="1"/>
</dbReference>
<sequence>MKRFTQDHEWLEIDEDGIGTVGISDYAQETLGDISNITTPEDNAFFKKGEAFAHIESENASCEVYMPVSGRVIAVNEQLEAFPELLNSDPEGLGWIVKIELSDKNELNELIKKEDYLDTLPEDGEEDDD</sequence>
<evidence type="ECO:0000256" key="3">
    <source>
        <dbReference type="HAMAP-Rule" id="MF_00272"/>
    </source>
</evidence>
<evidence type="ECO:0000313" key="5">
    <source>
        <dbReference type="EMBL" id="MDX8414823.1"/>
    </source>
</evidence>
<dbReference type="SUPFAM" id="SSF51230">
    <property type="entry name" value="Single hybrid motif"/>
    <property type="match status" value="1"/>
</dbReference>
<comment type="function">
    <text evidence="3">The glycine cleavage system catalyzes the degradation of glycine. The H protein shuttles the methylamine group of glycine from the P protein to the T protein.</text>
</comment>
<dbReference type="PANTHER" id="PTHR11715">
    <property type="entry name" value="GLYCINE CLEAVAGE SYSTEM H PROTEIN"/>
    <property type="match status" value="1"/>
</dbReference>
<keyword evidence="6" id="KW-1185">Reference proteome</keyword>
<dbReference type="PANTHER" id="PTHR11715:SF3">
    <property type="entry name" value="GLYCINE CLEAVAGE SYSTEM H PROTEIN-RELATED"/>
    <property type="match status" value="1"/>
</dbReference>
<dbReference type="InterPro" id="IPR017453">
    <property type="entry name" value="GCV_H_sub"/>
</dbReference>
<proteinExistence type="inferred from homology"/>
<gene>
    <name evidence="3 5" type="primary">gcvH</name>
    <name evidence="5" type="ORF">MOX91_01300</name>
</gene>
<evidence type="ECO:0000256" key="2">
    <source>
        <dbReference type="ARBA" id="ARBA00022823"/>
    </source>
</evidence>
<comment type="similarity">
    <text evidence="1 3">Belongs to the GcvH family.</text>
</comment>
<comment type="cofactor">
    <cofactor evidence="3">
        <name>(R)-lipoate</name>
        <dbReference type="ChEBI" id="CHEBI:83088"/>
    </cofactor>
    <text evidence="3">Binds 1 lipoyl cofactor covalently.</text>
</comment>
<dbReference type="InterPro" id="IPR000089">
    <property type="entry name" value="Biotin_lipoyl"/>
</dbReference>
<comment type="caution">
    <text evidence="5">The sequence shown here is derived from an EMBL/GenBank/DDBJ whole genome shotgun (WGS) entry which is preliminary data.</text>
</comment>
<reference evidence="5 6" key="1">
    <citation type="submission" date="2022-03" db="EMBL/GenBank/DDBJ databases">
        <title>Novel taxa within the pig intestine.</title>
        <authorList>
            <person name="Wylensek D."/>
            <person name="Bishof K."/>
            <person name="Afrizal A."/>
            <person name="Clavel T."/>
        </authorList>
    </citation>
    <scope>NUCLEOTIDE SEQUENCE [LARGE SCALE GENOMIC DNA]</scope>
    <source>
        <strain evidence="5 6">CLA-KB-P66</strain>
    </source>
</reference>
<dbReference type="NCBIfam" id="NF002270">
    <property type="entry name" value="PRK01202.1"/>
    <property type="match status" value="1"/>
</dbReference>
<comment type="subunit">
    <text evidence="3">The glycine cleavage system is composed of four proteins: P, T, L and H.</text>
</comment>